<keyword evidence="2" id="KW-1133">Transmembrane helix</keyword>
<accession>A0AAW0BJ18</accession>
<evidence type="ECO:0000313" key="3">
    <source>
        <dbReference type="EMBL" id="KAK7026471.1"/>
    </source>
</evidence>
<evidence type="ECO:0000313" key="4">
    <source>
        <dbReference type="Proteomes" id="UP001383192"/>
    </source>
</evidence>
<gene>
    <name evidence="3" type="ORF">VNI00_015630</name>
</gene>
<name>A0AAW0BJ18_9AGAR</name>
<feature type="region of interest" description="Disordered" evidence="1">
    <location>
        <begin position="336"/>
        <end position="408"/>
    </location>
</feature>
<keyword evidence="2" id="KW-0472">Membrane</keyword>
<feature type="compositionally biased region" description="Polar residues" evidence="1">
    <location>
        <begin position="227"/>
        <end position="260"/>
    </location>
</feature>
<feature type="region of interest" description="Disordered" evidence="1">
    <location>
        <begin position="134"/>
        <end position="260"/>
    </location>
</feature>
<feature type="region of interest" description="Disordered" evidence="1">
    <location>
        <begin position="292"/>
        <end position="319"/>
    </location>
</feature>
<feature type="compositionally biased region" description="Basic and acidic residues" evidence="1">
    <location>
        <begin position="336"/>
        <end position="345"/>
    </location>
</feature>
<dbReference type="AlphaFoldDB" id="A0AAW0BJ18"/>
<feature type="transmembrane region" description="Helical" evidence="2">
    <location>
        <begin position="265"/>
        <end position="286"/>
    </location>
</feature>
<keyword evidence="4" id="KW-1185">Reference proteome</keyword>
<sequence>MSRFLVQYRIRCIDPVLALKIEKIEPTTLFLVDNTAKVSVTWHKDNASDTGQLLQFGLWFTFDISSWHSGPFPPPAALATLTQGTTSPCEVTFNDVYHELYTLSILWNDLNDGTPQHGQAILQAAYDNPVILVSQTPESSNSPTQTANTPSITPTTSPADTTTSTPTPAGTSLTRASSETGTNTTNRDGSNPKKTVSQPPSQSGSHTQISMENGSTGAPVGGVINLPGSSTFASNIERSSGLPNTPTSSSDPTNNAQSSQNGGRIAGAVVGAAVGVILVVVLIIILRRRRRRKEIHQSKEEPVISPYPDTTSASNVAGEKKRALLDQESRLLKADSVPVHEEASSHDAAPNQRTGEVTENENENHPGPVERTRRVMYHDDSGWRPSAHRSDAGESSVLEMPPRYDSAI</sequence>
<comment type="caution">
    <text evidence="3">The sequence shown here is derived from an EMBL/GenBank/DDBJ whole genome shotgun (WGS) entry which is preliminary data.</text>
</comment>
<reference evidence="3 4" key="1">
    <citation type="submission" date="2024-01" db="EMBL/GenBank/DDBJ databases">
        <title>A draft genome for a cacao thread blight-causing isolate of Paramarasmius palmivorus.</title>
        <authorList>
            <person name="Baruah I.K."/>
            <person name="Bukari Y."/>
            <person name="Amoako-Attah I."/>
            <person name="Meinhardt L.W."/>
            <person name="Bailey B.A."/>
            <person name="Cohen S.P."/>
        </authorList>
    </citation>
    <scope>NUCLEOTIDE SEQUENCE [LARGE SCALE GENOMIC DNA]</scope>
    <source>
        <strain evidence="3 4">GH-12</strain>
    </source>
</reference>
<keyword evidence="2" id="KW-0812">Transmembrane</keyword>
<evidence type="ECO:0000256" key="2">
    <source>
        <dbReference type="SAM" id="Phobius"/>
    </source>
</evidence>
<feature type="compositionally biased region" description="Low complexity" evidence="1">
    <location>
        <begin position="144"/>
        <end position="174"/>
    </location>
</feature>
<feature type="compositionally biased region" description="Basic and acidic residues" evidence="1">
    <location>
        <begin position="362"/>
        <end position="392"/>
    </location>
</feature>
<feature type="compositionally biased region" description="Polar residues" evidence="1">
    <location>
        <begin position="134"/>
        <end position="143"/>
    </location>
</feature>
<feature type="compositionally biased region" description="Polar residues" evidence="1">
    <location>
        <begin position="175"/>
        <end position="216"/>
    </location>
</feature>
<dbReference type="Proteomes" id="UP001383192">
    <property type="component" value="Unassembled WGS sequence"/>
</dbReference>
<dbReference type="EMBL" id="JAYKXP010000104">
    <property type="protein sequence ID" value="KAK7026471.1"/>
    <property type="molecule type" value="Genomic_DNA"/>
</dbReference>
<protein>
    <submittedName>
        <fullName evidence="3">Uncharacterized protein</fullName>
    </submittedName>
</protein>
<proteinExistence type="predicted"/>
<evidence type="ECO:0000256" key="1">
    <source>
        <dbReference type="SAM" id="MobiDB-lite"/>
    </source>
</evidence>
<organism evidence="3 4">
    <name type="scientific">Paramarasmius palmivorus</name>
    <dbReference type="NCBI Taxonomy" id="297713"/>
    <lineage>
        <taxon>Eukaryota</taxon>
        <taxon>Fungi</taxon>
        <taxon>Dikarya</taxon>
        <taxon>Basidiomycota</taxon>
        <taxon>Agaricomycotina</taxon>
        <taxon>Agaricomycetes</taxon>
        <taxon>Agaricomycetidae</taxon>
        <taxon>Agaricales</taxon>
        <taxon>Marasmiineae</taxon>
        <taxon>Marasmiaceae</taxon>
        <taxon>Paramarasmius</taxon>
    </lineage>
</organism>